<evidence type="ECO:0000256" key="1">
    <source>
        <dbReference type="SAM" id="MobiDB-lite"/>
    </source>
</evidence>
<dbReference type="Proteomes" id="UP001201262">
    <property type="component" value="Unassembled WGS sequence"/>
</dbReference>
<evidence type="ECO:0008006" key="4">
    <source>
        <dbReference type="Google" id="ProtNLM"/>
    </source>
</evidence>
<dbReference type="AlphaFoldDB" id="A0AAD4L2D6"/>
<organism evidence="2 3">
    <name type="scientific">Talaromyces proteolyticus</name>
    <dbReference type="NCBI Taxonomy" id="1131652"/>
    <lineage>
        <taxon>Eukaryota</taxon>
        <taxon>Fungi</taxon>
        <taxon>Dikarya</taxon>
        <taxon>Ascomycota</taxon>
        <taxon>Pezizomycotina</taxon>
        <taxon>Eurotiomycetes</taxon>
        <taxon>Eurotiomycetidae</taxon>
        <taxon>Eurotiales</taxon>
        <taxon>Trichocomaceae</taxon>
        <taxon>Talaromyces</taxon>
        <taxon>Talaromyces sect. Bacilispori</taxon>
    </lineage>
</organism>
<reference evidence="2" key="1">
    <citation type="submission" date="2021-12" db="EMBL/GenBank/DDBJ databases">
        <title>Convergent genome expansion in fungi linked to evolution of root-endophyte symbiosis.</title>
        <authorList>
            <consortium name="DOE Joint Genome Institute"/>
            <person name="Ke Y.-H."/>
            <person name="Bonito G."/>
            <person name="Liao H.-L."/>
            <person name="Looney B."/>
            <person name="Rojas-Flechas A."/>
            <person name="Nash J."/>
            <person name="Hameed K."/>
            <person name="Schadt C."/>
            <person name="Martin F."/>
            <person name="Crous P.W."/>
            <person name="Miettinen O."/>
            <person name="Magnuson J.K."/>
            <person name="Labbe J."/>
            <person name="Jacobson D."/>
            <person name="Doktycz M.J."/>
            <person name="Veneault-Fourrey C."/>
            <person name="Kuo A."/>
            <person name="Mondo S."/>
            <person name="Calhoun S."/>
            <person name="Riley R."/>
            <person name="Ohm R."/>
            <person name="LaButti K."/>
            <person name="Andreopoulos B."/>
            <person name="Pangilinan J."/>
            <person name="Nolan M."/>
            <person name="Tritt A."/>
            <person name="Clum A."/>
            <person name="Lipzen A."/>
            <person name="Daum C."/>
            <person name="Barry K."/>
            <person name="Grigoriev I.V."/>
            <person name="Vilgalys R."/>
        </authorList>
    </citation>
    <scope>NUCLEOTIDE SEQUENCE</scope>
    <source>
        <strain evidence="2">PMI_201</strain>
    </source>
</reference>
<dbReference type="EMBL" id="JAJTJA010000001">
    <property type="protein sequence ID" value="KAH8705929.1"/>
    <property type="molecule type" value="Genomic_DNA"/>
</dbReference>
<evidence type="ECO:0000313" key="2">
    <source>
        <dbReference type="EMBL" id="KAH8705929.1"/>
    </source>
</evidence>
<feature type="region of interest" description="Disordered" evidence="1">
    <location>
        <begin position="68"/>
        <end position="87"/>
    </location>
</feature>
<comment type="caution">
    <text evidence="2">The sequence shown here is derived from an EMBL/GenBank/DDBJ whole genome shotgun (WGS) entry which is preliminary data.</text>
</comment>
<dbReference type="GeneID" id="70240127"/>
<name>A0AAD4L2D6_9EURO</name>
<sequence>MSRGRELPKQTQESLLFISANPSSKQERSNTLRLVRSHVGRWRQKQIRKANHQSIEWINDAQVTSLEHRSTAREEIEPFTSTPYNESPFSDPFSSPLVVELASSREDAVENQEELQIQARDAAIWDTAITASRQSSMERSTISNPRCIDANILDPFQAHVVSPLSSKLVSASNKYSLSTLWPGLMPLSCTGNTHSGVQNWFSSSRVHPALHSAMLFGSYSHRRAQWLMKGQGHFGVEDMNHMRICENETISRINVALQDEVQAVSDAVILSVLCLATNKYDGAVWEPDAQDAQSPFAAPLRSLQWLDVYGRLSPNPVHQAGLARLIQLRGGLEKLKLPGLAAVISFSSVLGASKSLSRPHLPFISLQNGHQMVLQDILNIQDPGIPEDPLVEIHITPEMHDVFRGLRQYVSLVEEYQHGVERIDHIILCDHRNLIQWHVMSLLPASQLGPVILPFCPMYEPCRLSLMIFAIGITFPLPPDTASLAKLARTLQIELKCLGQSDIFKNNESTEMYYWCLVIGGIVATVPEREWFVQELVRCTGTYDVSTWNDLEVVLKRCLWWNIACDSAAKQLWAEVEDLMPANTVSRSPS</sequence>
<dbReference type="PANTHER" id="PTHR37540:SF5">
    <property type="entry name" value="TRANSCRIPTION FACTOR DOMAIN-CONTAINING PROTEIN"/>
    <property type="match status" value="1"/>
</dbReference>
<evidence type="ECO:0000313" key="3">
    <source>
        <dbReference type="Proteomes" id="UP001201262"/>
    </source>
</evidence>
<dbReference type="RefSeq" id="XP_046078550.1">
    <property type="nucleotide sequence ID" value="XM_046209840.1"/>
</dbReference>
<proteinExistence type="predicted"/>
<keyword evidence="3" id="KW-1185">Reference proteome</keyword>
<protein>
    <recommendedName>
        <fullName evidence="4">Transcription factor domain-containing protein</fullName>
    </recommendedName>
</protein>
<gene>
    <name evidence="2" type="ORF">BGW36DRAFT_19646</name>
</gene>
<dbReference type="PANTHER" id="PTHR37540">
    <property type="entry name" value="TRANSCRIPTION FACTOR (ACR-2), PUTATIVE-RELATED-RELATED"/>
    <property type="match status" value="1"/>
</dbReference>
<accession>A0AAD4L2D6</accession>